<dbReference type="Pfam" id="PF03466">
    <property type="entry name" value="LysR_substrate"/>
    <property type="match status" value="1"/>
</dbReference>
<dbReference type="PROSITE" id="PS50931">
    <property type="entry name" value="HTH_LYSR"/>
    <property type="match status" value="1"/>
</dbReference>
<evidence type="ECO:0000256" key="1">
    <source>
        <dbReference type="ARBA" id="ARBA00009437"/>
    </source>
</evidence>
<dbReference type="Gene3D" id="3.40.190.290">
    <property type="match status" value="1"/>
</dbReference>
<dbReference type="InterPro" id="IPR036390">
    <property type="entry name" value="WH_DNA-bd_sf"/>
</dbReference>
<evidence type="ECO:0000259" key="5">
    <source>
        <dbReference type="PROSITE" id="PS50931"/>
    </source>
</evidence>
<dbReference type="InterPro" id="IPR047788">
    <property type="entry name" value="LysR-like_Sec_metab"/>
</dbReference>
<evidence type="ECO:0000256" key="3">
    <source>
        <dbReference type="ARBA" id="ARBA00023125"/>
    </source>
</evidence>
<feature type="domain" description="HTH lysR-type" evidence="5">
    <location>
        <begin position="1"/>
        <end position="58"/>
    </location>
</feature>
<keyword evidence="4" id="KW-0804">Transcription</keyword>
<organism evidence="6 7">
    <name type="scientific">Acetobacterium bakii</name>
    <dbReference type="NCBI Taxonomy" id="52689"/>
    <lineage>
        <taxon>Bacteria</taxon>
        <taxon>Bacillati</taxon>
        <taxon>Bacillota</taxon>
        <taxon>Clostridia</taxon>
        <taxon>Eubacteriales</taxon>
        <taxon>Eubacteriaceae</taxon>
        <taxon>Acetobacterium</taxon>
    </lineage>
</organism>
<dbReference type="Proteomes" id="UP000036873">
    <property type="component" value="Unassembled WGS sequence"/>
</dbReference>
<dbReference type="Gene3D" id="1.10.10.10">
    <property type="entry name" value="Winged helix-like DNA-binding domain superfamily/Winged helix DNA-binding domain"/>
    <property type="match status" value="1"/>
</dbReference>
<dbReference type="SUPFAM" id="SSF53850">
    <property type="entry name" value="Periplasmic binding protein-like II"/>
    <property type="match status" value="1"/>
</dbReference>
<accession>A0A0L6U031</accession>
<dbReference type="PANTHER" id="PTHR30126">
    <property type="entry name" value="HTH-TYPE TRANSCRIPTIONAL REGULATOR"/>
    <property type="match status" value="1"/>
</dbReference>
<gene>
    <name evidence="6" type="ORF">AKG39_09595</name>
</gene>
<evidence type="ECO:0000256" key="2">
    <source>
        <dbReference type="ARBA" id="ARBA00023015"/>
    </source>
</evidence>
<dbReference type="InterPro" id="IPR000847">
    <property type="entry name" value="LysR_HTH_N"/>
</dbReference>
<dbReference type="GO" id="GO:0003700">
    <property type="term" value="F:DNA-binding transcription factor activity"/>
    <property type="evidence" value="ECO:0007669"/>
    <property type="project" value="InterPro"/>
</dbReference>
<dbReference type="STRING" id="52689.AKG39_09595"/>
<dbReference type="AlphaFoldDB" id="A0A0L6U031"/>
<dbReference type="Pfam" id="PF00126">
    <property type="entry name" value="HTH_1"/>
    <property type="match status" value="1"/>
</dbReference>
<dbReference type="InterPro" id="IPR036388">
    <property type="entry name" value="WH-like_DNA-bd_sf"/>
</dbReference>
<evidence type="ECO:0000313" key="7">
    <source>
        <dbReference type="Proteomes" id="UP000036873"/>
    </source>
</evidence>
<keyword evidence="3" id="KW-0238">DNA-binding</keyword>
<dbReference type="InterPro" id="IPR005119">
    <property type="entry name" value="LysR_subst-bd"/>
</dbReference>
<dbReference type="SUPFAM" id="SSF46785">
    <property type="entry name" value="Winged helix' DNA-binding domain"/>
    <property type="match status" value="1"/>
</dbReference>
<dbReference type="RefSeq" id="WP_050740170.1">
    <property type="nucleotide sequence ID" value="NZ_LGYO01000022.1"/>
</dbReference>
<proteinExistence type="inferred from homology"/>
<dbReference type="PANTHER" id="PTHR30126:SF64">
    <property type="entry name" value="HTH-TYPE TRANSCRIPTIONAL REGULATOR CITR"/>
    <property type="match status" value="1"/>
</dbReference>
<evidence type="ECO:0000313" key="6">
    <source>
        <dbReference type="EMBL" id="KNZ41861.1"/>
    </source>
</evidence>
<dbReference type="NCBIfam" id="NF040786">
    <property type="entry name" value="LysR_Sec_metab"/>
    <property type="match status" value="1"/>
</dbReference>
<dbReference type="EMBL" id="LGYO01000022">
    <property type="protein sequence ID" value="KNZ41861.1"/>
    <property type="molecule type" value="Genomic_DNA"/>
</dbReference>
<comment type="caution">
    <text evidence="6">The sequence shown here is derived from an EMBL/GenBank/DDBJ whole genome shotgun (WGS) entry which is preliminary data.</text>
</comment>
<keyword evidence="7" id="KW-1185">Reference proteome</keyword>
<comment type="similarity">
    <text evidence="1">Belongs to the LysR transcriptional regulatory family.</text>
</comment>
<dbReference type="GO" id="GO:0000976">
    <property type="term" value="F:transcription cis-regulatory region binding"/>
    <property type="evidence" value="ECO:0007669"/>
    <property type="project" value="TreeGrafter"/>
</dbReference>
<dbReference type="PRINTS" id="PR00039">
    <property type="entry name" value="HTHLYSR"/>
</dbReference>
<dbReference type="FunFam" id="1.10.10.10:FF:000001">
    <property type="entry name" value="LysR family transcriptional regulator"/>
    <property type="match status" value="1"/>
</dbReference>
<sequence length="300" mass="34205">MEFKQLEVFVNVVEQKSFSAAAKKLFLTQPTVSVHIRSLENELNNQLIIRTTRTFFVTKDGKKLYEYAKSILNLREKIYEEFNGDNERSIKIGASTIPSIYILPEVVTEYCKTYPRISFQIHQSDSGEIIEKVMEGEVDIGLVGTKPGYEECASDPFYQDQLVIATSSSDHFMQLKKNNASTEELLKEPIVMRESGSGTRKESDLFIEKLGIDKNSLNVIATMNDQEAIIKTIINDMGISIISEKAVQNHMNEGKILVFRLGELSSYRFLYIIYKKNKVHPLHIRQFIKCIKKSGNLGLC</sequence>
<keyword evidence="2" id="KW-0805">Transcription regulation</keyword>
<dbReference type="OrthoDB" id="119203at2"/>
<evidence type="ECO:0000256" key="4">
    <source>
        <dbReference type="ARBA" id="ARBA00023163"/>
    </source>
</evidence>
<reference evidence="7" key="1">
    <citation type="submission" date="2015-07" db="EMBL/GenBank/DDBJ databases">
        <title>Draft genome sequence of Acetobacterium bakii DSM 8293, a potential psychrophilic chemical producer through syngas fermentation.</title>
        <authorList>
            <person name="Song Y."/>
            <person name="Hwang S."/>
            <person name="Cho B.-K."/>
        </authorList>
    </citation>
    <scope>NUCLEOTIDE SEQUENCE [LARGE SCALE GENOMIC DNA]</scope>
    <source>
        <strain evidence="7">DSM 8239</strain>
    </source>
</reference>
<protein>
    <recommendedName>
        <fullName evidence="5">HTH lysR-type domain-containing protein</fullName>
    </recommendedName>
</protein>
<name>A0A0L6U031_9FIRM</name>